<evidence type="ECO:0000313" key="4">
    <source>
        <dbReference type="Proteomes" id="UP000546257"/>
    </source>
</evidence>
<dbReference type="InterPro" id="IPR039448">
    <property type="entry name" value="Beta_helix"/>
</dbReference>
<dbReference type="SUPFAM" id="SSF51126">
    <property type="entry name" value="Pectin lyase-like"/>
    <property type="match status" value="1"/>
</dbReference>
<dbReference type="EMBL" id="JACKXD010000003">
    <property type="protein sequence ID" value="MBB6646637.1"/>
    <property type="molecule type" value="Genomic_DNA"/>
</dbReference>
<evidence type="ECO:0000259" key="2">
    <source>
        <dbReference type="Pfam" id="PF13229"/>
    </source>
</evidence>
<keyword evidence="4" id="KW-1185">Reference proteome</keyword>
<dbReference type="InterPro" id="IPR011050">
    <property type="entry name" value="Pectin_lyase_fold/virulence"/>
</dbReference>
<reference evidence="3 4" key="1">
    <citation type="submission" date="2020-08" db="EMBL/GenBank/DDBJ databases">
        <authorList>
            <person name="Seo M.-J."/>
        </authorList>
    </citation>
    <scope>NUCLEOTIDE SEQUENCE [LARGE SCALE GENOMIC DNA]</scope>
    <source>
        <strain evidence="3 4">MBLA0160</strain>
    </source>
</reference>
<comment type="caution">
    <text evidence="3">The sequence shown here is derived from an EMBL/GenBank/DDBJ whole genome shotgun (WGS) entry which is preliminary data.</text>
</comment>
<evidence type="ECO:0000256" key="1">
    <source>
        <dbReference type="SAM" id="MobiDB-lite"/>
    </source>
</evidence>
<dbReference type="Proteomes" id="UP000546257">
    <property type="component" value="Unassembled WGS sequence"/>
</dbReference>
<evidence type="ECO:0000313" key="3">
    <source>
        <dbReference type="EMBL" id="MBB6646637.1"/>
    </source>
</evidence>
<feature type="region of interest" description="Disordered" evidence="1">
    <location>
        <begin position="470"/>
        <end position="536"/>
    </location>
</feature>
<proteinExistence type="predicted"/>
<sequence length="536" mass="53774">MNRRKFLATLGAATAGTSGVVGTGAFTSVSADRSISVAVADDADAFLAMTPSDGPNGEFAETTGDGTIALALTDTDAGGSGVGTDSIYEFDDVFRIANQGTQTVYVWATLSGGSQFDDDTLYFYPNGARSTPLNDGAGSGDEVLGLAPGESAEIGVHIDTGSVPTGSDSITATVRADVDEGPSDGSDSVDLEGEEFIVVAQDGSGDFTSIRNAIDSVSGSTIVVESGTYDTEAELGSFGSNIGLQIGSQDAGTDPASAPVGGLRLIGRGQPTIGGWVQILDPGITFEGFEVTGEVFNYGLAAFEPGVTIRNVTVSGVTNGLFVPSAEDVRVEDCTVENYSFYGAVVSGRGEFGGATPTITGTTFDGASGGGAVGVGIVETAAEVRESVVTGNEFTGDDGAGIAHFSGANAAIQENTVENNDDGVFLAGPDAGTVTATRNDIVNNRVGVANEASSGSTPVDATGNWWGSADGPGASASTNTIGTQGPVDSDPWSTAPGPNWNADGMSAGISSFSVETGGGESNWEGPKPPEGPDRAD</sequence>
<dbReference type="SMART" id="SM00710">
    <property type="entry name" value="PbH1"/>
    <property type="match status" value="6"/>
</dbReference>
<dbReference type="AlphaFoldDB" id="A0A7J9SKV3"/>
<dbReference type="InterPro" id="IPR006626">
    <property type="entry name" value="PbH1"/>
</dbReference>
<dbReference type="InterPro" id="IPR012334">
    <property type="entry name" value="Pectin_lyas_fold"/>
</dbReference>
<dbReference type="RefSeq" id="WP_185192997.1">
    <property type="nucleotide sequence ID" value="NZ_JACKXD010000003.1"/>
</dbReference>
<dbReference type="Pfam" id="PF13229">
    <property type="entry name" value="Beta_helix"/>
    <property type="match status" value="1"/>
</dbReference>
<gene>
    <name evidence="3" type="ORF">H5V44_10125</name>
</gene>
<protein>
    <submittedName>
        <fullName evidence="3">Right-handed parallel beta-helix repeat-containing protein</fullName>
    </submittedName>
</protein>
<name>A0A7J9SKV3_9EURY</name>
<accession>A0A7J9SKV3</accession>
<organism evidence="3 4">
    <name type="scientific">Halobellus ruber</name>
    <dbReference type="NCBI Taxonomy" id="2761102"/>
    <lineage>
        <taxon>Archaea</taxon>
        <taxon>Methanobacteriati</taxon>
        <taxon>Methanobacteriota</taxon>
        <taxon>Stenosarchaea group</taxon>
        <taxon>Halobacteria</taxon>
        <taxon>Halobacteriales</taxon>
        <taxon>Haloferacaceae</taxon>
        <taxon>Halobellus</taxon>
    </lineage>
</organism>
<dbReference type="Gene3D" id="2.160.20.10">
    <property type="entry name" value="Single-stranded right-handed beta-helix, Pectin lyase-like"/>
    <property type="match status" value="1"/>
</dbReference>
<feature type="domain" description="Right handed beta helix" evidence="2">
    <location>
        <begin position="307"/>
        <end position="456"/>
    </location>
</feature>